<dbReference type="Proteomes" id="UP000811246">
    <property type="component" value="Chromosome 11"/>
</dbReference>
<sequence>MAQIWLGPPLGHYKFSIYTLLLAHHNVNHGICTLCLLQTVAQFGYNTPTHPSIHSLCPCSHYQTLMEKLHPILLLFKRHFCLHQALECTKVKQLGKSRSLLDLHILKTLETLSTFNIPSKNRATSLSYLCEVMLFVLNLAPHISCLNS</sequence>
<protein>
    <submittedName>
        <fullName evidence="1">Uncharacterized protein</fullName>
    </submittedName>
</protein>
<proteinExistence type="predicted"/>
<dbReference type="AlphaFoldDB" id="A0A922DP10"/>
<accession>A0A922DP10</accession>
<dbReference type="EMBL" id="CM031835">
    <property type="protein sequence ID" value="KAG6687957.1"/>
    <property type="molecule type" value="Genomic_DNA"/>
</dbReference>
<reference evidence="1" key="1">
    <citation type="submission" date="2021-01" db="EMBL/GenBank/DDBJ databases">
        <authorList>
            <person name="Lovell J.T."/>
            <person name="Bentley N."/>
            <person name="Bhattarai G."/>
            <person name="Jenkins J.W."/>
            <person name="Sreedasyam A."/>
            <person name="Alarcon Y."/>
            <person name="Bock C."/>
            <person name="Boston L."/>
            <person name="Carlson J."/>
            <person name="Cervantes K."/>
            <person name="Clermont K."/>
            <person name="Krom N."/>
            <person name="Kubenka K."/>
            <person name="Mamidi S."/>
            <person name="Mattison C."/>
            <person name="Monteros M."/>
            <person name="Pisani C."/>
            <person name="Plott C."/>
            <person name="Rajasekar S."/>
            <person name="Rhein H.S."/>
            <person name="Rohla C."/>
            <person name="Song M."/>
            <person name="Hilaire R.S."/>
            <person name="Shu S."/>
            <person name="Wells L."/>
            <person name="Wang X."/>
            <person name="Webber J."/>
            <person name="Heerema R.J."/>
            <person name="Klein P."/>
            <person name="Conner P."/>
            <person name="Grauke L."/>
            <person name="Grimwood J."/>
            <person name="Schmutz J."/>
            <person name="Randall J.J."/>
        </authorList>
    </citation>
    <scope>NUCLEOTIDE SEQUENCE</scope>
    <source>
        <tissue evidence="1">Leaf</tissue>
    </source>
</reference>
<organism evidence="1 2">
    <name type="scientific">Carya illinoinensis</name>
    <name type="common">Pecan</name>
    <dbReference type="NCBI Taxonomy" id="32201"/>
    <lineage>
        <taxon>Eukaryota</taxon>
        <taxon>Viridiplantae</taxon>
        <taxon>Streptophyta</taxon>
        <taxon>Embryophyta</taxon>
        <taxon>Tracheophyta</taxon>
        <taxon>Spermatophyta</taxon>
        <taxon>Magnoliopsida</taxon>
        <taxon>eudicotyledons</taxon>
        <taxon>Gunneridae</taxon>
        <taxon>Pentapetalae</taxon>
        <taxon>rosids</taxon>
        <taxon>fabids</taxon>
        <taxon>Fagales</taxon>
        <taxon>Juglandaceae</taxon>
        <taxon>Carya</taxon>
    </lineage>
</organism>
<name>A0A922DP10_CARIL</name>
<comment type="caution">
    <text evidence="1">The sequence shown here is derived from an EMBL/GenBank/DDBJ whole genome shotgun (WGS) entry which is preliminary data.</text>
</comment>
<evidence type="ECO:0000313" key="1">
    <source>
        <dbReference type="EMBL" id="KAG6687957.1"/>
    </source>
</evidence>
<evidence type="ECO:0000313" key="2">
    <source>
        <dbReference type="Proteomes" id="UP000811246"/>
    </source>
</evidence>
<gene>
    <name evidence="1" type="ORF">I3842_11G100700</name>
</gene>